<gene>
    <name evidence="2" type="ORF">CEXT_589581</name>
</gene>
<accession>A0AAV4QBK0</accession>
<comment type="caution">
    <text evidence="2">The sequence shown here is derived from an EMBL/GenBank/DDBJ whole genome shotgun (WGS) entry which is preliminary data.</text>
</comment>
<evidence type="ECO:0000313" key="2">
    <source>
        <dbReference type="EMBL" id="GIY06795.1"/>
    </source>
</evidence>
<dbReference type="Proteomes" id="UP001054945">
    <property type="component" value="Unassembled WGS sequence"/>
</dbReference>
<evidence type="ECO:0000256" key="1">
    <source>
        <dbReference type="SAM" id="MobiDB-lite"/>
    </source>
</evidence>
<name>A0AAV4QBK0_CAEEX</name>
<sequence>MTPSLPSKHSRSLSCREQRVSDRRFLLSPNNDVLPCSSCHSLLSAATEKQFSRTCRSSREEGVQKESLKRMHPSLLSASSSEKQKHCPENSN</sequence>
<organism evidence="2 3">
    <name type="scientific">Caerostris extrusa</name>
    <name type="common">Bark spider</name>
    <name type="synonym">Caerostris bankana</name>
    <dbReference type="NCBI Taxonomy" id="172846"/>
    <lineage>
        <taxon>Eukaryota</taxon>
        <taxon>Metazoa</taxon>
        <taxon>Ecdysozoa</taxon>
        <taxon>Arthropoda</taxon>
        <taxon>Chelicerata</taxon>
        <taxon>Arachnida</taxon>
        <taxon>Araneae</taxon>
        <taxon>Araneomorphae</taxon>
        <taxon>Entelegynae</taxon>
        <taxon>Araneoidea</taxon>
        <taxon>Araneidae</taxon>
        <taxon>Caerostris</taxon>
    </lineage>
</organism>
<proteinExistence type="predicted"/>
<reference evidence="2 3" key="1">
    <citation type="submission" date="2021-06" db="EMBL/GenBank/DDBJ databases">
        <title>Caerostris extrusa draft genome.</title>
        <authorList>
            <person name="Kono N."/>
            <person name="Arakawa K."/>
        </authorList>
    </citation>
    <scope>NUCLEOTIDE SEQUENCE [LARGE SCALE GENOMIC DNA]</scope>
</reference>
<dbReference type="AlphaFoldDB" id="A0AAV4QBK0"/>
<protein>
    <submittedName>
        <fullName evidence="2">Uncharacterized protein</fullName>
    </submittedName>
</protein>
<keyword evidence="3" id="KW-1185">Reference proteome</keyword>
<dbReference type="EMBL" id="BPLR01005999">
    <property type="protein sequence ID" value="GIY06795.1"/>
    <property type="molecule type" value="Genomic_DNA"/>
</dbReference>
<feature type="region of interest" description="Disordered" evidence="1">
    <location>
        <begin position="53"/>
        <end position="92"/>
    </location>
</feature>
<feature type="compositionally biased region" description="Basic and acidic residues" evidence="1">
    <location>
        <begin position="57"/>
        <end position="69"/>
    </location>
</feature>
<feature type="compositionally biased region" description="Basic and acidic residues" evidence="1">
    <location>
        <begin position="82"/>
        <end position="92"/>
    </location>
</feature>
<evidence type="ECO:0000313" key="3">
    <source>
        <dbReference type="Proteomes" id="UP001054945"/>
    </source>
</evidence>